<gene>
    <name evidence="2" type="ORF">DN051_00970</name>
</gene>
<evidence type="ECO:0008006" key="4">
    <source>
        <dbReference type="Google" id="ProtNLM"/>
    </source>
</evidence>
<name>A0A2Z4IQJ8_9ACTN</name>
<feature type="chain" id="PRO_5016436298" description="HEAT repeat domain-containing protein" evidence="1">
    <location>
        <begin position="18"/>
        <end position="501"/>
    </location>
</feature>
<dbReference type="EMBL" id="CP030073">
    <property type="protein sequence ID" value="AWW35431.1"/>
    <property type="molecule type" value="Genomic_DNA"/>
</dbReference>
<evidence type="ECO:0000313" key="2">
    <source>
        <dbReference type="EMBL" id="AWW35431.1"/>
    </source>
</evidence>
<proteinExistence type="predicted"/>
<dbReference type="AlphaFoldDB" id="A0A2Z4IQJ8"/>
<dbReference type="Gene3D" id="1.25.10.10">
    <property type="entry name" value="Leucine-rich Repeat Variant"/>
    <property type="match status" value="1"/>
</dbReference>
<evidence type="ECO:0000313" key="3">
    <source>
        <dbReference type="Proteomes" id="UP000249616"/>
    </source>
</evidence>
<organism evidence="2 3">
    <name type="scientific">Streptomyces cadmiisoli</name>
    <dbReference type="NCBI Taxonomy" id="2184053"/>
    <lineage>
        <taxon>Bacteria</taxon>
        <taxon>Bacillati</taxon>
        <taxon>Actinomycetota</taxon>
        <taxon>Actinomycetes</taxon>
        <taxon>Kitasatosporales</taxon>
        <taxon>Streptomycetaceae</taxon>
        <taxon>Streptomyces</taxon>
        <taxon>Streptomyces aurantiacus group</taxon>
    </lineage>
</organism>
<keyword evidence="3" id="KW-1185">Reference proteome</keyword>
<sequence>MWTAARAMMSRMSGVLAVTIASSVASGSRRGAGRRAGWGAGGRTGRVSLRQPLTRSDVDLIHELARLCSSTPGRGGSLGHRLFRHRIAGRNPGMPRSAAVTDEDPLTGLDDVPWAQLQHSYGMADDVPGHLRAMQAGVWEGRFPPSAQLANHIVHQGTRSQAAVYTVPFLVRMALDPRLVNRHRFVRLLVDIGIGLDNNYLPNGYDPRDDRASLANLRGEADDWAQWIGEAPDDEQRKEREGSWAQALINAEAVVRCYDAVREAVPALAVLLTSDSPELRSQTANLLAWFPESAATSIPLLKAFIADESSPGAAATGVVALGLLGEPATVPFIRRYLESPIVELRWASAFALTRFGTASPAVVDVLTQVIAQPPEKTETMPFLSGSYSGLAAMALAETSEATTLRAVDAMLVSVADGTGVGGFYDRYYTAHTLFTLVFPGNPGEPQSFGDLSNVQQHVVRFLADQDEAAWPSGAVDALRRWKVPTRHSHLRVYAGFVQAGQ</sequence>
<dbReference type="KEGG" id="scad:DN051_00970"/>
<protein>
    <recommendedName>
        <fullName evidence="4">HEAT repeat domain-containing protein</fullName>
    </recommendedName>
</protein>
<feature type="signal peptide" evidence="1">
    <location>
        <begin position="1"/>
        <end position="17"/>
    </location>
</feature>
<dbReference type="InterPro" id="IPR011989">
    <property type="entry name" value="ARM-like"/>
</dbReference>
<evidence type="ECO:0000256" key="1">
    <source>
        <dbReference type="SAM" id="SignalP"/>
    </source>
</evidence>
<dbReference type="SUPFAM" id="SSF48371">
    <property type="entry name" value="ARM repeat"/>
    <property type="match status" value="1"/>
</dbReference>
<keyword evidence="1" id="KW-0732">Signal</keyword>
<dbReference type="Proteomes" id="UP000249616">
    <property type="component" value="Chromosome"/>
</dbReference>
<reference evidence="2 3" key="1">
    <citation type="journal article" date="2019" name="Int. J. Syst. Evol. Microbiol.">
        <title>Streptomyces cadmiisoli sp. nov., a novel actinomycete isolated from cadmium-contaminated soil.</title>
        <authorList>
            <person name="Li K."/>
            <person name="Tang X."/>
            <person name="Zhao J."/>
            <person name="Guo Y."/>
            <person name="Tang Y."/>
            <person name="Gao J."/>
        </authorList>
    </citation>
    <scope>NUCLEOTIDE SEQUENCE [LARGE SCALE GENOMIC DNA]</scope>
    <source>
        <strain evidence="2 3">ZFG47</strain>
    </source>
</reference>
<dbReference type="InterPro" id="IPR016024">
    <property type="entry name" value="ARM-type_fold"/>
</dbReference>
<dbReference type="Pfam" id="PF13646">
    <property type="entry name" value="HEAT_2"/>
    <property type="match status" value="1"/>
</dbReference>
<accession>A0A2Z4IQJ8</accession>